<dbReference type="InterPro" id="IPR003500">
    <property type="entry name" value="RpiB_LacA_LacB"/>
</dbReference>
<dbReference type="Proteomes" id="UP000192756">
    <property type="component" value="Unassembled WGS sequence"/>
</dbReference>
<keyword evidence="5" id="KW-1185">Reference proteome</keyword>
<accession>A0A1W2CN95</accession>
<organism evidence="4 5">
    <name type="scientific">Pedobacter africanus</name>
    <dbReference type="NCBI Taxonomy" id="151894"/>
    <lineage>
        <taxon>Bacteria</taxon>
        <taxon>Pseudomonadati</taxon>
        <taxon>Bacteroidota</taxon>
        <taxon>Sphingobacteriia</taxon>
        <taxon>Sphingobacteriales</taxon>
        <taxon>Sphingobacteriaceae</taxon>
        <taxon>Pedobacter</taxon>
    </lineage>
</organism>
<dbReference type="Gene3D" id="3.40.1400.10">
    <property type="entry name" value="Sugar-phosphate isomerase, RpiB/LacA/LacB"/>
    <property type="match status" value="1"/>
</dbReference>
<dbReference type="GO" id="GO:0016861">
    <property type="term" value="F:intramolecular oxidoreductase activity, interconverting aldoses and ketoses"/>
    <property type="evidence" value="ECO:0007669"/>
    <property type="project" value="UniProtKB-ARBA"/>
</dbReference>
<dbReference type="RefSeq" id="WP_084239842.1">
    <property type="nucleotide sequence ID" value="NZ_FWXT01000002.1"/>
</dbReference>
<dbReference type="NCBIfam" id="TIGR00689">
    <property type="entry name" value="rpiB_lacA_lacB"/>
    <property type="match status" value="1"/>
</dbReference>
<dbReference type="STRING" id="151894.SAMN04488524_3019"/>
<name>A0A1W2CN95_9SPHI</name>
<dbReference type="InterPro" id="IPR036569">
    <property type="entry name" value="RpiB_LacA_LacB_sf"/>
</dbReference>
<reference evidence="5" key="1">
    <citation type="submission" date="2017-04" db="EMBL/GenBank/DDBJ databases">
        <authorList>
            <person name="Varghese N."/>
            <person name="Submissions S."/>
        </authorList>
    </citation>
    <scope>NUCLEOTIDE SEQUENCE [LARGE SCALE GENOMIC DNA]</scope>
    <source>
        <strain evidence="5">DSM 12126</strain>
    </source>
</reference>
<evidence type="ECO:0000313" key="4">
    <source>
        <dbReference type="EMBL" id="SMC86496.1"/>
    </source>
</evidence>
<dbReference type="Pfam" id="PF02502">
    <property type="entry name" value="LacAB_rpiB"/>
    <property type="match status" value="1"/>
</dbReference>
<keyword evidence="2 4" id="KW-0413">Isomerase</keyword>
<evidence type="ECO:0000256" key="2">
    <source>
        <dbReference type="ARBA" id="ARBA00023235"/>
    </source>
</evidence>
<proteinExistence type="inferred from homology"/>
<gene>
    <name evidence="4" type="ORF">SAMN04488524_3019</name>
</gene>
<dbReference type="NCBIfam" id="NF004051">
    <property type="entry name" value="PRK05571.1"/>
    <property type="match status" value="1"/>
</dbReference>
<evidence type="ECO:0000256" key="3">
    <source>
        <dbReference type="PIRSR" id="PIRSR005384-1"/>
    </source>
</evidence>
<evidence type="ECO:0000313" key="5">
    <source>
        <dbReference type="Proteomes" id="UP000192756"/>
    </source>
</evidence>
<evidence type="ECO:0000256" key="1">
    <source>
        <dbReference type="ARBA" id="ARBA00008754"/>
    </source>
</evidence>
<dbReference type="NCBIfam" id="TIGR01120">
    <property type="entry name" value="rpiB"/>
    <property type="match status" value="1"/>
</dbReference>
<dbReference type="InterPro" id="IPR004785">
    <property type="entry name" value="RpiB"/>
</dbReference>
<dbReference type="InterPro" id="IPR051812">
    <property type="entry name" value="SPI_LacAB/RpiB"/>
</dbReference>
<protein>
    <submittedName>
        <fullName evidence="4">Ribose 5-phosphate isomerase B</fullName>
    </submittedName>
</protein>
<dbReference type="GO" id="GO:0005975">
    <property type="term" value="P:carbohydrate metabolic process"/>
    <property type="evidence" value="ECO:0007669"/>
    <property type="project" value="InterPro"/>
</dbReference>
<dbReference type="OrthoDB" id="1778624at2"/>
<sequence length="149" mass="16155">MKVIIGSDHAGFNYKNILTSTLRDAGYEILDLGTYTNEPSDYPDHAADVARAIIAGKGDRGILVCGSSVGVSIAANKFKGIRAGVCHDTYSAHQCVEHDDVNILCMGERVIGIELAKDIALAFLKASFTHEERHVKRLAKITAIENQEL</sequence>
<dbReference type="PIRSF" id="PIRSF005384">
    <property type="entry name" value="RpiB_LacA_B"/>
    <property type="match status" value="1"/>
</dbReference>
<dbReference type="PANTHER" id="PTHR43732">
    <property type="entry name" value="RIBOSE 5-PHOSPHATE ISOMERASE-RELATED"/>
    <property type="match status" value="1"/>
</dbReference>
<dbReference type="SUPFAM" id="SSF89623">
    <property type="entry name" value="Ribose/Galactose isomerase RpiB/AlsB"/>
    <property type="match status" value="1"/>
</dbReference>
<dbReference type="EMBL" id="FWXT01000002">
    <property type="protein sequence ID" value="SMC86496.1"/>
    <property type="molecule type" value="Genomic_DNA"/>
</dbReference>
<comment type="similarity">
    <text evidence="1">Belongs to the LacAB/RpiB family.</text>
</comment>
<dbReference type="PANTHER" id="PTHR43732:SF1">
    <property type="entry name" value="RIBOSE 5-PHOSPHATE ISOMERASE"/>
    <property type="match status" value="1"/>
</dbReference>
<feature type="active site" description="Proton donor" evidence="3">
    <location>
        <position position="98"/>
    </location>
</feature>
<dbReference type="AlphaFoldDB" id="A0A1W2CN95"/>
<feature type="active site" description="Proton acceptor" evidence="3">
    <location>
        <position position="65"/>
    </location>
</feature>